<gene>
    <name evidence="1" type="ORF">A3C17_01490</name>
</gene>
<name>A0A1F7TVK1_9BACT</name>
<protein>
    <submittedName>
        <fullName evidence="1">Uncharacterized protein</fullName>
    </submittedName>
</protein>
<sequence>MSPASTFVHLWSSDCFSPSLRFLGADGPLIGRGTIPWRAGQEEAMHRSHHKKPGSAFDFEEAFIEQECWYRVCLRPVRAHSAEDAVIAALDFTRAQARLSRGLDPVTGRLYDPEIDPFATTLDLEPVDDDVPPVA</sequence>
<dbReference type="Proteomes" id="UP000177097">
    <property type="component" value="Unassembled WGS sequence"/>
</dbReference>
<reference evidence="1 2" key="1">
    <citation type="journal article" date="2016" name="Nat. Commun.">
        <title>Thousands of microbial genomes shed light on interconnected biogeochemical processes in an aquifer system.</title>
        <authorList>
            <person name="Anantharaman K."/>
            <person name="Brown C.T."/>
            <person name="Hug L.A."/>
            <person name="Sharon I."/>
            <person name="Castelle C.J."/>
            <person name="Probst A.J."/>
            <person name="Thomas B.C."/>
            <person name="Singh A."/>
            <person name="Wilkins M.J."/>
            <person name="Karaoz U."/>
            <person name="Brodie E.L."/>
            <person name="Williams K.H."/>
            <person name="Hubbard S.S."/>
            <person name="Banfield J.F."/>
        </authorList>
    </citation>
    <scope>NUCLEOTIDE SEQUENCE [LARGE SCALE GENOMIC DNA]</scope>
</reference>
<organism evidence="1 2">
    <name type="scientific">Candidatus Uhrbacteria bacterium RIFCSPHIGHO2_02_FULL_53_13</name>
    <dbReference type="NCBI Taxonomy" id="1802389"/>
    <lineage>
        <taxon>Bacteria</taxon>
        <taxon>Candidatus Uhriibacteriota</taxon>
    </lineage>
</organism>
<evidence type="ECO:0000313" key="2">
    <source>
        <dbReference type="Proteomes" id="UP000177097"/>
    </source>
</evidence>
<proteinExistence type="predicted"/>
<evidence type="ECO:0000313" key="1">
    <source>
        <dbReference type="EMBL" id="OGL70039.1"/>
    </source>
</evidence>
<dbReference type="EMBL" id="MGDX01000037">
    <property type="protein sequence ID" value="OGL70039.1"/>
    <property type="molecule type" value="Genomic_DNA"/>
</dbReference>
<dbReference type="AlphaFoldDB" id="A0A1F7TVK1"/>
<comment type="caution">
    <text evidence="1">The sequence shown here is derived from an EMBL/GenBank/DDBJ whole genome shotgun (WGS) entry which is preliminary data.</text>
</comment>
<accession>A0A1F7TVK1</accession>